<dbReference type="Proteomes" id="UP001054837">
    <property type="component" value="Unassembled WGS sequence"/>
</dbReference>
<evidence type="ECO:0000313" key="4">
    <source>
        <dbReference type="EMBL" id="GIX87293.1"/>
    </source>
</evidence>
<dbReference type="PANTHER" id="PTHR13211:SF0">
    <property type="entry name" value="TELOMERASE CAJAL BODY PROTEIN 1"/>
    <property type="match status" value="1"/>
</dbReference>
<dbReference type="InterPro" id="IPR036322">
    <property type="entry name" value="WD40_repeat_dom_sf"/>
</dbReference>
<dbReference type="AlphaFoldDB" id="A0AAV4NSE3"/>
<reference evidence="4 5" key="1">
    <citation type="submission" date="2021-06" db="EMBL/GenBank/DDBJ databases">
        <title>Caerostris darwini draft genome.</title>
        <authorList>
            <person name="Kono N."/>
            <person name="Arakawa K."/>
        </authorList>
    </citation>
    <scope>NUCLEOTIDE SEQUENCE [LARGE SCALE GENOMIC DNA]</scope>
</reference>
<comment type="caution">
    <text evidence="4">The sequence shown here is derived from an EMBL/GenBank/DDBJ whole genome shotgun (WGS) entry which is preliminary data.</text>
</comment>
<dbReference type="InterPro" id="IPR051150">
    <property type="entry name" value="SWT21/TCAB1_mRNA_Telomere"/>
</dbReference>
<gene>
    <name evidence="4" type="primary">Wrap53</name>
    <name evidence="4" type="ORF">CDAR_31601</name>
</gene>
<dbReference type="PANTHER" id="PTHR13211">
    <property type="entry name" value="TELOMERASE CAJAL BODY PROTEIN 1"/>
    <property type="match status" value="1"/>
</dbReference>
<evidence type="ECO:0000256" key="3">
    <source>
        <dbReference type="SAM" id="MobiDB-lite"/>
    </source>
</evidence>
<dbReference type="InterPro" id="IPR015943">
    <property type="entry name" value="WD40/YVTN_repeat-like_dom_sf"/>
</dbReference>
<dbReference type="SMART" id="SM00320">
    <property type="entry name" value="WD40"/>
    <property type="match status" value="6"/>
</dbReference>
<evidence type="ECO:0000313" key="5">
    <source>
        <dbReference type="Proteomes" id="UP001054837"/>
    </source>
</evidence>
<dbReference type="GO" id="GO:0003723">
    <property type="term" value="F:RNA binding"/>
    <property type="evidence" value="ECO:0007669"/>
    <property type="project" value="TreeGrafter"/>
</dbReference>
<sequence length="512" mass="57852">MAFSCSHILSQLRSDVESSENKEHPEERKPVKRKYPFPALVEDKPKDDEILPEAVDLLESIFSSLCPFKDDSPNSEDIPVECETNIVSSSNHDDTEIETSVTEQTTNNHKGLEDIDVAVDIDDQTQMNKELDEIYDFADIPAQITGSWQEFDSKKTNNFTKGCKWAPDGSCIMTCSDDNYLRLFNLPLELWDSSKWSEMSELEVALKISEGELIYDYCWYPLMNSSEPNTCCLLSCSKNAPAHLWDAFTGELRCSYRSYDQMDEITAARSLSFDTDGQRIFCGFEKTVRIFDVNLPGRHCEVRPTFAKKSGQIGIISCFAFTPQNRSISAIGSYGKSIGIYSEPHGELEFLLEGQRGGVTQLQFSPDGNHLYSGGRKDPEILCWDMRNLGTVLYAMRRVCSTNQRMHFDISRSGKYIVSGNNNGVITVWDTAQEPKVVGFADIPILEPTLFFMGHNDCVNGISLHPTYPLLCSSSGQRIYPDLLPEEEDGMFDRTVISRDNSLRLWWIGKSN</sequence>
<proteinExistence type="inferred from homology"/>
<dbReference type="Pfam" id="PF00400">
    <property type="entry name" value="WD40"/>
    <property type="match status" value="3"/>
</dbReference>
<name>A0AAV4NSE3_9ARAC</name>
<dbReference type="EMBL" id="BPLQ01001987">
    <property type="protein sequence ID" value="GIX87293.1"/>
    <property type="molecule type" value="Genomic_DNA"/>
</dbReference>
<protein>
    <recommendedName>
        <fullName evidence="2">WD repeat-containing protein 79</fullName>
    </recommendedName>
</protein>
<feature type="region of interest" description="Disordered" evidence="3">
    <location>
        <begin position="13"/>
        <end position="40"/>
    </location>
</feature>
<organism evidence="4 5">
    <name type="scientific">Caerostris darwini</name>
    <dbReference type="NCBI Taxonomy" id="1538125"/>
    <lineage>
        <taxon>Eukaryota</taxon>
        <taxon>Metazoa</taxon>
        <taxon>Ecdysozoa</taxon>
        <taxon>Arthropoda</taxon>
        <taxon>Chelicerata</taxon>
        <taxon>Arachnida</taxon>
        <taxon>Araneae</taxon>
        <taxon>Araneomorphae</taxon>
        <taxon>Entelegynae</taxon>
        <taxon>Araneoidea</taxon>
        <taxon>Araneidae</taxon>
        <taxon>Caerostris</taxon>
    </lineage>
</organism>
<accession>A0AAV4NSE3</accession>
<comment type="similarity">
    <text evidence="1">Belongs to the TCAB1 family.</text>
</comment>
<feature type="compositionally biased region" description="Basic and acidic residues" evidence="3">
    <location>
        <begin position="14"/>
        <end position="29"/>
    </location>
</feature>
<keyword evidence="5" id="KW-1185">Reference proteome</keyword>
<dbReference type="Gene3D" id="2.130.10.10">
    <property type="entry name" value="YVTN repeat-like/Quinoprotein amine dehydrogenase"/>
    <property type="match status" value="2"/>
</dbReference>
<dbReference type="SUPFAM" id="SSF50978">
    <property type="entry name" value="WD40 repeat-like"/>
    <property type="match status" value="1"/>
</dbReference>
<evidence type="ECO:0000256" key="1">
    <source>
        <dbReference type="ARBA" id="ARBA00038279"/>
    </source>
</evidence>
<dbReference type="GO" id="GO:0015030">
    <property type="term" value="C:Cajal body"/>
    <property type="evidence" value="ECO:0007669"/>
    <property type="project" value="TreeGrafter"/>
</dbReference>
<evidence type="ECO:0000256" key="2">
    <source>
        <dbReference type="ARBA" id="ARBA00041558"/>
    </source>
</evidence>
<dbReference type="InterPro" id="IPR001680">
    <property type="entry name" value="WD40_rpt"/>
</dbReference>
<dbReference type="GO" id="GO:0030576">
    <property type="term" value="P:Cajal body organization"/>
    <property type="evidence" value="ECO:0007669"/>
    <property type="project" value="TreeGrafter"/>
</dbReference>